<sequence>MDETNGTVFVTGGSRGIGLAVTRQLLTAGYRVVAVSRTLSGELASLRDTVGAALTFLPADLTRGDDRVAVATRIRGCADLHGLVNNAGVATGALHVATASADVSRMWQLNVEVPMSLCQAAVKAMYGSGGRIVNISSIAAHRTFRGLGAYTATKCALEGFSRVLAAEVGRRGITVNCVAPGFIDTAMTTAIADDVRAAIHRRNMLDRDATPGDVARSVEFLLSPAAAAITAQVVRVDSGSGG</sequence>
<evidence type="ECO:0000256" key="2">
    <source>
        <dbReference type="ARBA" id="ARBA00023002"/>
    </source>
</evidence>
<gene>
    <name evidence="4" type="ORF">Vse01_20170</name>
</gene>
<dbReference type="FunFam" id="3.40.50.720:FF:000084">
    <property type="entry name" value="Short-chain dehydrogenase reductase"/>
    <property type="match status" value="1"/>
</dbReference>
<proteinExistence type="inferred from homology"/>
<evidence type="ECO:0000259" key="3">
    <source>
        <dbReference type="SMART" id="SM00822"/>
    </source>
</evidence>
<dbReference type="PRINTS" id="PR00080">
    <property type="entry name" value="SDRFAMILY"/>
</dbReference>
<dbReference type="CDD" id="cd05233">
    <property type="entry name" value="SDR_c"/>
    <property type="match status" value="1"/>
</dbReference>
<dbReference type="Gene3D" id="3.40.50.720">
    <property type="entry name" value="NAD(P)-binding Rossmann-like Domain"/>
    <property type="match status" value="1"/>
</dbReference>
<feature type="domain" description="Ketoreductase" evidence="3">
    <location>
        <begin position="6"/>
        <end position="181"/>
    </location>
</feature>
<evidence type="ECO:0000256" key="1">
    <source>
        <dbReference type="ARBA" id="ARBA00006484"/>
    </source>
</evidence>
<accession>A0A9W5XJF4</accession>
<dbReference type="SUPFAM" id="SSF51735">
    <property type="entry name" value="NAD(P)-binding Rossmann-fold domains"/>
    <property type="match status" value="1"/>
</dbReference>
<dbReference type="EMBL" id="BOPD01000011">
    <property type="protein sequence ID" value="GIJ32869.1"/>
    <property type="molecule type" value="Genomic_DNA"/>
</dbReference>
<protein>
    <submittedName>
        <fullName evidence="4">3-oxoacyl-ACP reductase</fullName>
    </submittedName>
</protein>
<dbReference type="PANTHER" id="PTHR42879">
    <property type="entry name" value="3-OXOACYL-(ACYL-CARRIER-PROTEIN) REDUCTASE"/>
    <property type="match status" value="1"/>
</dbReference>
<evidence type="ECO:0000313" key="4">
    <source>
        <dbReference type="EMBL" id="GIJ32869.1"/>
    </source>
</evidence>
<dbReference type="InterPro" id="IPR050259">
    <property type="entry name" value="SDR"/>
</dbReference>
<dbReference type="AlphaFoldDB" id="A0A9W5XJF4"/>
<dbReference type="InterPro" id="IPR002347">
    <property type="entry name" value="SDR_fam"/>
</dbReference>
<dbReference type="InterPro" id="IPR057326">
    <property type="entry name" value="KR_dom"/>
</dbReference>
<dbReference type="PRINTS" id="PR00081">
    <property type="entry name" value="GDHRDH"/>
</dbReference>
<comment type="caution">
    <text evidence="4">The sequence shown here is derived from an EMBL/GenBank/DDBJ whole genome shotgun (WGS) entry which is preliminary data.</text>
</comment>
<dbReference type="GO" id="GO:0016491">
    <property type="term" value="F:oxidoreductase activity"/>
    <property type="evidence" value="ECO:0007669"/>
    <property type="project" value="UniProtKB-KW"/>
</dbReference>
<reference evidence="4" key="1">
    <citation type="submission" date="2021-01" db="EMBL/GenBank/DDBJ databases">
        <title>Whole genome shotgun sequence of Verrucosispora sediminis NBRC 107745.</title>
        <authorList>
            <person name="Komaki H."/>
            <person name="Tamura T."/>
        </authorList>
    </citation>
    <scope>NUCLEOTIDE SEQUENCE</scope>
    <source>
        <strain evidence="4">NBRC 107745</strain>
    </source>
</reference>
<name>A0A9W5XJF4_9ACTN</name>
<organism evidence="4 5">
    <name type="scientific">Micromonospora sediminimaris</name>
    <dbReference type="NCBI Taxonomy" id="547162"/>
    <lineage>
        <taxon>Bacteria</taxon>
        <taxon>Bacillati</taxon>
        <taxon>Actinomycetota</taxon>
        <taxon>Actinomycetes</taxon>
        <taxon>Micromonosporales</taxon>
        <taxon>Micromonosporaceae</taxon>
        <taxon>Micromonospora</taxon>
    </lineage>
</organism>
<dbReference type="Pfam" id="PF13561">
    <property type="entry name" value="adh_short_C2"/>
    <property type="match status" value="1"/>
</dbReference>
<keyword evidence="5" id="KW-1185">Reference proteome</keyword>
<dbReference type="SMART" id="SM00822">
    <property type="entry name" value="PKS_KR"/>
    <property type="match status" value="1"/>
</dbReference>
<dbReference type="InterPro" id="IPR036291">
    <property type="entry name" value="NAD(P)-bd_dom_sf"/>
</dbReference>
<evidence type="ECO:0000313" key="5">
    <source>
        <dbReference type="Proteomes" id="UP000607311"/>
    </source>
</evidence>
<dbReference type="RefSeq" id="WP_170863468.1">
    <property type="nucleotide sequence ID" value="NZ_BOPD01000011.1"/>
</dbReference>
<dbReference type="PANTHER" id="PTHR42879:SF2">
    <property type="entry name" value="3-OXOACYL-[ACYL-CARRIER-PROTEIN] REDUCTASE FABG"/>
    <property type="match status" value="1"/>
</dbReference>
<dbReference type="Proteomes" id="UP000607311">
    <property type="component" value="Unassembled WGS sequence"/>
</dbReference>
<comment type="similarity">
    <text evidence="1">Belongs to the short-chain dehydrogenases/reductases (SDR) family.</text>
</comment>
<keyword evidence="2" id="KW-0560">Oxidoreductase</keyword>